<organism evidence="2 3">
    <name type="scientific">Geobacillus stearothermophilus</name>
    <name type="common">Bacillus stearothermophilus</name>
    <dbReference type="NCBI Taxonomy" id="1422"/>
    <lineage>
        <taxon>Bacteria</taxon>
        <taxon>Bacillati</taxon>
        <taxon>Bacillota</taxon>
        <taxon>Bacilli</taxon>
        <taxon>Bacillales</taxon>
        <taxon>Anoxybacillaceae</taxon>
        <taxon>Geobacillus</taxon>
    </lineage>
</organism>
<proteinExistence type="predicted"/>
<feature type="region of interest" description="Disordered" evidence="1">
    <location>
        <begin position="1"/>
        <end position="26"/>
    </location>
</feature>
<reference evidence="2 3" key="1">
    <citation type="submission" date="2016-03" db="EMBL/GenBank/DDBJ databases">
        <title>Spore heat resistance.</title>
        <authorList>
            <person name="Boekhorst J."/>
            <person name="Berendsen E.M."/>
            <person name="Wells-Bennik M.H."/>
            <person name="Kuipers O.P."/>
        </authorList>
    </citation>
    <scope>NUCLEOTIDE SEQUENCE [LARGE SCALE GENOMIC DNA]</scope>
    <source>
        <strain evidence="2 3">GS8</strain>
    </source>
</reference>
<protein>
    <submittedName>
        <fullName evidence="2">Uncharacterized protein</fullName>
    </submittedName>
</protein>
<evidence type="ECO:0000313" key="2">
    <source>
        <dbReference type="EMBL" id="KAF6511935.1"/>
    </source>
</evidence>
<evidence type="ECO:0000313" key="3">
    <source>
        <dbReference type="Proteomes" id="UP000773850"/>
    </source>
</evidence>
<sequence length="44" mass="5185">MYMSGMDKKDDRTKKEGIRDKMPSHTPQTLFINMACDVKSHFHQ</sequence>
<evidence type="ECO:0000256" key="1">
    <source>
        <dbReference type="SAM" id="MobiDB-lite"/>
    </source>
</evidence>
<feature type="compositionally biased region" description="Basic and acidic residues" evidence="1">
    <location>
        <begin position="1"/>
        <end position="23"/>
    </location>
</feature>
<dbReference type="Proteomes" id="UP000773850">
    <property type="component" value="Unassembled WGS sequence"/>
</dbReference>
<name>A0ABQ7HIB2_GEOSE</name>
<keyword evidence="3" id="KW-1185">Reference proteome</keyword>
<accession>A0ABQ7HIB2</accession>
<comment type="caution">
    <text evidence="2">The sequence shown here is derived from an EMBL/GenBank/DDBJ whole genome shotgun (WGS) entry which is preliminary data.</text>
</comment>
<dbReference type="EMBL" id="LUCS01000009">
    <property type="protein sequence ID" value="KAF6511935.1"/>
    <property type="molecule type" value="Genomic_DNA"/>
</dbReference>
<gene>
    <name evidence="2" type="ORF">GS8_234</name>
</gene>